<reference evidence="2" key="1">
    <citation type="submission" date="2021-12" db="EMBL/GenBank/DDBJ databases">
        <authorList>
            <person name="King R."/>
        </authorList>
    </citation>
    <scope>NUCLEOTIDE SEQUENCE</scope>
</reference>
<proteinExistence type="predicted"/>
<keyword evidence="1" id="KW-1133">Transmembrane helix</keyword>
<gene>
    <name evidence="2" type="ORF">CINC_LOCUS5369</name>
</gene>
<dbReference type="AlphaFoldDB" id="A0A9N8L0E4"/>
<keyword evidence="1" id="KW-0812">Transmembrane</keyword>
<feature type="transmembrane region" description="Helical" evidence="1">
    <location>
        <begin position="36"/>
        <end position="57"/>
    </location>
</feature>
<evidence type="ECO:0000313" key="3">
    <source>
        <dbReference type="Proteomes" id="UP001154114"/>
    </source>
</evidence>
<keyword evidence="3" id="KW-1185">Reference proteome</keyword>
<organism evidence="2 3">
    <name type="scientific">Chrysodeixis includens</name>
    <name type="common">Soybean looper</name>
    <name type="synonym">Pseudoplusia includens</name>
    <dbReference type="NCBI Taxonomy" id="689277"/>
    <lineage>
        <taxon>Eukaryota</taxon>
        <taxon>Metazoa</taxon>
        <taxon>Ecdysozoa</taxon>
        <taxon>Arthropoda</taxon>
        <taxon>Hexapoda</taxon>
        <taxon>Insecta</taxon>
        <taxon>Pterygota</taxon>
        <taxon>Neoptera</taxon>
        <taxon>Endopterygota</taxon>
        <taxon>Lepidoptera</taxon>
        <taxon>Glossata</taxon>
        <taxon>Ditrysia</taxon>
        <taxon>Noctuoidea</taxon>
        <taxon>Noctuidae</taxon>
        <taxon>Plusiinae</taxon>
        <taxon>Chrysodeixis</taxon>
    </lineage>
</organism>
<evidence type="ECO:0000256" key="1">
    <source>
        <dbReference type="SAM" id="Phobius"/>
    </source>
</evidence>
<protein>
    <submittedName>
        <fullName evidence="2">Uncharacterized protein</fullName>
    </submittedName>
</protein>
<name>A0A9N8L0E4_CHRIL</name>
<accession>A0A9N8L0E4</accession>
<sequence>MILSSVSSLVTFGVAAWPPPGPLPTSFQFHHQGSNFAVFLILFALCMMEVVVLRIITEEQAREQGTRSVTSMWTEREGRRCIQSRDDGVCRSCGGDKHGGALPCICYPPEQVKFESGAWFLQQAQRALSVMPWSISTDKLEQIDEECDGYDTPGPSDPTRGELKKIREFLETISAKLAGGPLEGTNVAPLYDHPAYIRMFERYHARLRGALTSLTIALRNALTRKMENIA</sequence>
<keyword evidence="1" id="KW-0472">Membrane</keyword>
<dbReference type="EMBL" id="LR824005">
    <property type="protein sequence ID" value="CAD0194514.1"/>
    <property type="molecule type" value="Genomic_DNA"/>
</dbReference>
<dbReference type="Proteomes" id="UP001154114">
    <property type="component" value="Chromosome 2"/>
</dbReference>
<dbReference type="OrthoDB" id="7411806at2759"/>
<evidence type="ECO:0000313" key="2">
    <source>
        <dbReference type="EMBL" id="CAD0194514.1"/>
    </source>
</evidence>